<keyword evidence="2" id="KW-0645">Protease</keyword>
<evidence type="ECO:0000256" key="3">
    <source>
        <dbReference type="ARBA" id="ARBA00022801"/>
    </source>
</evidence>
<feature type="non-terminal residue" evidence="5">
    <location>
        <position position="1"/>
    </location>
</feature>
<dbReference type="AlphaFoldDB" id="A0A0D2LMA3"/>
<dbReference type="GO" id="GO:0008234">
    <property type="term" value="F:cysteine-type peptidase activity"/>
    <property type="evidence" value="ECO:0007669"/>
    <property type="project" value="InterPro"/>
</dbReference>
<dbReference type="STRING" id="145388.A0A0D2LMA3"/>
<dbReference type="GO" id="GO:0006508">
    <property type="term" value="P:proteolysis"/>
    <property type="evidence" value="ECO:0007669"/>
    <property type="project" value="UniProtKB-KW"/>
</dbReference>
<evidence type="ECO:0000313" key="6">
    <source>
        <dbReference type="Proteomes" id="UP000054498"/>
    </source>
</evidence>
<evidence type="ECO:0000256" key="1">
    <source>
        <dbReference type="ARBA" id="ARBA00005234"/>
    </source>
</evidence>
<keyword evidence="6" id="KW-1185">Reference proteome</keyword>
<reference evidence="5 6" key="1">
    <citation type="journal article" date="2013" name="BMC Genomics">
        <title>Reconstruction of the lipid metabolism for the microalga Monoraphidium neglectum from its genome sequence reveals characteristics suitable for biofuel production.</title>
        <authorList>
            <person name="Bogen C."/>
            <person name="Al-Dilaimi A."/>
            <person name="Albersmeier A."/>
            <person name="Wichmann J."/>
            <person name="Grundmann M."/>
            <person name="Rupp O."/>
            <person name="Lauersen K.J."/>
            <person name="Blifernez-Klassen O."/>
            <person name="Kalinowski J."/>
            <person name="Goesmann A."/>
            <person name="Mussgnug J.H."/>
            <person name="Kruse O."/>
        </authorList>
    </citation>
    <scope>NUCLEOTIDE SEQUENCE [LARGE SCALE GENOMIC DNA]</scope>
    <source>
        <strain evidence="5 6">SAG 48.87</strain>
    </source>
</reference>
<dbReference type="GeneID" id="25732640"/>
<dbReference type="RefSeq" id="XP_013891964.1">
    <property type="nucleotide sequence ID" value="XM_014036510.1"/>
</dbReference>
<feature type="domain" description="Ubiquitin-like protease family profile" evidence="4">
    <location>
        <begin position="7"/>
        <end position="29"/>
    </location>
</feature>
<name>A0A0D2LMA3_9CHLO</name>
<sequence>PWRPAFESCEHSPQQDNGHDCGVYVMAVAARLCGWQAAAPAQLLGRLPELPKLVTPAAVHALRGEALLLVRELAAREEKGL</sequence>
<dbReference type="Proteomes" id="UP000054498">
    <property type="component" value="Unassembled WGS sequence"/>
</dbReference>
<dbReference type="SUPFAM" id="SSF54001">
    <property type="entry name" value="Cysteine proteinases"/>
    <property type="match status" value="1"/>
</dbReference>
<dbReference type="EMBL" id="KK105176">
    <property type="protein sequence ID" value="KIY92944.1"/>
    <property type="molecule type" value="Genomic_DNA"/>
</dbReference>
<evidence type="ECO:0000259" key="4">
    <source>
        <dbReference type="Pfam" id="PF02902"/>
    </source>
</evidence>
<evidence type="ECO:0000313" key="5">
    <source>
        <dbReference type="EMBL" id="KIY92944.1"/>
    </source>
</evidence>
<keyword evidence="3" id="KW-0378">Hydrolase</keyword>
<accession>A0A0D2LMA3</accession>
<evidence type="ECO:0000256" key="2">
    <source>
        <dbReference type="ARBA" id="ARBA00022670"/>
    </source>
</evidence>
<dbReference type="Gene3D" id="3.40.395.10">
    <property type="entry name" value="Adenoviral Proteinase, Chain A"/>
    <property type="match status" value="1"/>
</dbReference>
<dbReference type="Pfam" id="PF02902">
    <property type="entry name" value="Peptidase_C48"/>
    <property type="match status" value="1"/>
</dbReference>
<proteinExistence type="inferred from homology"/>
<dbReference type="OrthoDB" id="5065855at2759"/>
<organism evidence="5 6">
    <name type="scientific">Monoraphidium neglectum</name>
    <dbReference type="NCBI Taxonomy" id="145388"/>
    <lineage>
        <taxon>Eukaryota</taxon>
        <taxon>Viridiplantae</taxon>
        <taxon>Chlorophyta</taxon>
        <taxon>core chlorophytes</taxon>
        <taxon>Chlorophyceae</taxon>
        <taxon>CS clade</taxon>
        <taxon>Sphaeropleales</taxon>
        <taxon>Selenastraceae</taxon>
        <taxon>Monoraphidium</taxon>
    </lineage>
</organism>
<dbReference type="KEGG" id="mng:MNEG_15020"/>
<gene>
    <name evidence="5" type="ORF">MNEG_15020</name>
</gene>
<protein>
    <recommendedName>
        <fullName evidence="4">Ubiquitin-like protease family profile domain-containing protein</fullName>
    </recommendedName>
</protein>
<comment type="similarity">
    <text evidence="1">Belongs to the peptidase C48 family.</text>
</comment>
<dbReference type="InterPro" id="IPR003653">
    <property type="entry name" value="Peptidase_C48_C"/>
</dbReference>
<dbReference type="InterPro" id="IPR038765">
    <property type="entry name" value="Papain-like_cys_pep_sf"/>
</dbReference>